<gene>
    <name evidence="2" type="ORF">Malapachy_1534</name>
</gene>
<dbReference type="PROSITE" id="PS51391">
    <property type="entry name" value="CID"/>
    <property type="match status" value="1"/>
</dbReference>
<dbReference type="GO" id="GO:0070692">
    <property type="term" value="C:CTDK-1 complex"/>
    <property type="evidence" value="ECO:0007669"/>
    <property type="project" value="InterPro"/>
</dbReference>
<accession>A0A0M8MRZ1</accession>
<dbReference type="InterPro" id="IPR008942">
    <property type="entry name" value="ENTH_VHS"/>
</dbReference>
<feature type="domain" description="CID" evidence="1">
    <location>
        <begin position="2"/>
        <end position="142"/>
    </location>
</feature>
<dbReference type="InterPro" id="IPR006569">
    <property type="entry name" value="CID_dom"/>
</dbReference>
<name>A0A0M8MRZ1_9BASI</name>
<evidence type="ECO:0000313" key="3">
    <source>
        <dbReference type="Proteomes" id="UP000037751"/>
    </source>
</evidence>
<dbReference type="EMBL" id="LGAV01000007">
    <property type="protein sequence ID" value="KOS13134.1"/>
    <property type="molecule type" value="Genomic_DNA"/>
</dbReference>
<dbReference type="GO" id="GO:0032786">
    <property type="term" value="P:positive regulation of DNA-templated transcription, elongation"/>
    <property type="evidence" value="ECO:0007669"/>
    <property type="project" value="InterPro"/>
</dbReference>
<dbReference type="GeneID" id="28727913"/>
<dbReference type="STRING" id="77020.A0A0M8MRZ1"/>
<keyword evidence="3" id="KW-1185">Reference proteome</keyword>
<organism evidence="2 3">
    <name type="scientific">Malassezia pachydermatis</name>
    <dbReference type="NCBI Taxonomy" id="77020"/>
    <lineage>
        <taxon>Eukaryota</taxon>
        <taxon>Fungi</taxon>
        <taxon>Dikarya</taxon>
        <taxon>Basidiomycota</taxon>
        <taxon>Ustilaginomycotina</taxon>
        <taxon>Malasseziomycetes</taxon>
        <taxon>Malasseziales</taxon>
        <taxon>Malasseziaceae</taxon>
        <taxon>Malassezia</taxon>
    </lineage>
</organism>
<evidence type="ECO:0000313" key="2">
    <source>
        <dbReference type="EMBL" id="KOS13134.1"/>
    </source>
</evidence>
<dbReference type="InterPro" id="IPR024637">
    <property type="entry name" value="Ctk3_C"/>
</dbReference>
<dbReference type="PANTHER" id="PTHR28291">
    <property type="entry name" value="CTD KINASE SUBUNIT GAMMA"/>
    <property type="match status" value="1"/>
</dbReference>
<dbReference type="InterPro" id="IPR024638">
    <property type="entry name" value="Ctk3_N"/>
</dbReference>
<proteinExistence type="predicted"/>
<dbReference type="InterPro" id="IPR042326">
    <property type="entry name" value="Ctk3"/>
</dbReference>
<dbReference type="Pfam" id="PF12243">
    <property type="entry name" value="CTK3"/>
    <property type="match status" value="1"/>
</dbReference>
<protein>
    <recommendedName>
        <fullName evidence="1">CID domain-containing protein</fullName>
    </recommendedName>
</protein>
<dbReference type="RefSeq" id="XP_017990766.1">
    <property type="nucleotide sequence ID" value="XM_018136038.1"/>
</dbReference>
<dbReference type="GO" id="GO:0045943">
    <property type="term" value="P:positive regulation of transcription by RNA polymerase I"/>
    <property type="evidence" value="ECO:0007669"/>
    <property type="project" value="TreeGrafter"/>
</dbReference>
<dbReference type="PANTHER" id="PTHR28291:SF1">
    <property type="entry name" value="CTD KINASE SUBUNIT GAMMA"/>
    <property type="match status" value="1"/>
</dbReference>
<comment type="caution">
    <text evidence="2">The sequence shown here is derived from an EMBL/GenBank/DDBJ whole genome shotgun (WGS) entry which is preliminary data.</text>
</comment>
<sequence length="253" mass="28743">MDAFQIRMEFLELLKHLNASQQSIRKIVSFALKYANKCPDDIWDCIVTECSKASANTRINVLFMLDAFLADDFQTSPAEVAVYRTLAVRDLPAIVDLVVPEGSWDAVINGGSTKQILSSWQSKHIFDQALLNRLINTTEARVSSIREGDSGHDLPPLAQVSRADILRRMDEDRERHKRLRENSWKLPPMTFLHALTPQSTSSMDTKSQIPSPLNAIAIEFDHEWDTVSDLNEDDLEHIREEVAHWWGKTKASS</sequence>
<dbReference type="AlphaFoldDB" id="A0A0M8MRZ1"/>
<dbReference type="Pfam" id="PF12350">
    <property type="entry name" value="CTK3_C"/>
    <property type="match status" value="1"/>
</dbReference>
<dbReference type="Gene3D" id="1.25.40.90">
    <property type="match status" value="1"/>
</dbReference>
<reference evidence="2 3" key="1">
    <citation type="submission" date="2015-07" db="EMBL/GenBank/DDBJ databases">
        <title>Draft Genome Sequence of Malassezia furfur CBS1878 and Malassezia pachydermatis CBS1879.</title>
        <authorList>
            <person name="Triana S."/>
            <person name="Ohm R."/>
            <person name="Gonzalez A."/>
            <person name="DeCock H."/>
            <person name="Restrepo S."/>
            <person name="Celis A."/>
        </authorList>
    </citation>
    <scope>NUCLEOTIDE SEQUENCE [LARGE SCALE GENOMIC DNA]</scope>
    <source>
        <strain evidence="2 3">CBS 1879</strain>
    </source>
</reference>
<dbReference type="OrthoDB" id="21266at2759"/>
<dbReference type="Proteomes" id="UP000037751">
    <property type="component" value="Unassembled WGS sequence"/>
</dbReference>
<dbReference type="VEuPathDB" id="FungiDB:Malapachy_1534"/>
<evidence type="ECO:0000259" key="1">
    <source>
        <dbReference type="PROSITE" id="PS51391"/>
    </source>
</evidence>